<geneLocation type="plasmid" evidence="2">
    <name>pfdu301a</name>
</geneLocation>
<sequence>MRFGNHRKLQRIHKTEEVIKKVTDGIKMFCSNDECKNIVTLDLESSGRTIMCSKCHSGFFIKKKQVKDKSVKTEAWKDQKEIIRRTIKEC</sequence>
<dbReference type="RefSeq" id="WP_171778927.1">
    <property type="nucleotide sequence ID" value="NZ_CP045273.1"/>
</dbReference>
<reference evidence="1 2" key="1">
    <citation type="submission" date="2019-10" db="EMBL/GenBank/DDBJ databases">
        <title>Complete genome sequences for adaption low water activity.</title>
        <authorList>
            <person name="Zhao L."/>
            <person name="Zhong J."/>
        </authorList>
    </citation>
    <scope>NUCLEOTIDE SEQUENCE [LARGE SCALE GENOMIC DNA]</scope>
    <source>
        <strain evidence="1 2">FDU301</strain>
        <plasmid evidence="2">pfdu301a</plasmid>
    </source>
</reference>
<dbReference type="AlphaFoldDB" id="A0A6M6E8N8"/>
<dbReference type="Proteomes" id="UP000501076">
    <property type="component" value="Plasmid pFDU301A"/>
</dbReference>
<dbReference type="EMBL" id="CP045273">
    <property type="protein sequence ID" value="QJX80927.1"/>
    <property type="molecule type" value="Genomic_DNA"/>
</dbReference>
<evidence type="ECO:0000313" key="2">
    <source>
        <dbReference type="Proteomes" id="UP000501076"/>
    </source>
</evidence>
<organism evidence="1 2">
    <name type="scientific">Priestia megaterium</name>
    <name type="common">Bacillus megaterium</name>
    <dbReference type="NCBI Taxonomy" id="1404"/>
    <lineage>
        <taxon>Bacteria</taxon>
        <taxon>Bacillati</taxon>
        <taxon>Bacillota</taxon>
        <taxon>Bacilli</taxon>
        <taxon>Bacillales</taxon>
        <taxon>Bacillaceae</taxon>
        <taxon>Priestia</taxon>
    </lineage>
</organism>
<keyword evidence="1" id="KW-0614">Plasmid</keyword>
<gene>
    <name evidence="1" type="ORF">FDZ14_33080</name>
</gene>
<accession>A0A6M6E8N8</accession>
<evidence type="ECO:0000313" key="1">
    <source>
        <dbReference type="EMBL" id="QJX80927.1"/>
    </source>
</evidence>
<protein>
    <submittedName>
        <fullName evidence="1">Uncharacterized protein</fullName>
    </submittedName>
</protein>
<proteinExistence type="predicted"/>
<name>A0A6M6E8N8_PRIMG</name>